<dbReference type="RefSeq" id="WP_110019242.1">
    <property type="nucleotide sequence ID" value="NZ_QGTJ01000008.1"/>
</dbReference>
<reference evidence="2 3" key="1">
    <citation type="submission" date="2018-05" db="EMBL/GenBank/DDBJ databases">
        <title>Genomic Encyclopedia of Type Strains, Phase IV (KMG-IV): sequencing the most valuable type-strain genomes for metagenomic binning, comparative biology and taxonomic classification.</title>
        <authorList>
            <person name="Goeker M."/>
        </authorList>
    </citation>
    <scope>NUCLEOTIDE SEQUENCE [LARGE SCALE GENOMIC DNA]</scope>
    <source>
        <strain evidence="2 3">DSM 23606</strain>
    </source>
</reference>
<feature type="transmembrane region" description="Helical" evidence="1">
    <location>
        <begin position="6"/>
        <end position="25"/>
    </location>
</feature>
<organism evidence="2 3">
    <name type="scientific">Plasticicumulans acidivorans</name>
    <dbReference type="NCBI Taxonomy" id="886464"/>
    <lineage>
        <taxon>Bacteria</taxon>
        <taxon>Pseudomonadati</taxon>
        <taxon>Pseudomonadota</taxon>
        <taxon>Gammaproteobacteria</taxon>
        <taxon>Candidatus Competibacteraceae</taxon>
        <taxon>Plasticicumulans</taxon>
    </lineage>
</organism>
<sequence length="142" mass="15111">MNASLIIGSALTPVVMMSGVALLILSMGTRFGRVMDRTRIIHDRIRNLGGDGASALERELSVLMQRCRLMRTAVLSACCSVLCVAITVATLFCEALFGFDAAPLSLSLFALASIALVVSVSFLIADVHASLKPMLIEIEARA</sequence>
<keyword evidence="3" id="KW-1185">Reference proteome</keyword>
<protein>
    <submittedName>
        <fullName evidence="2">Uncharacterized protein DUF2721</fullName>
    </submittedName>
</protein>
<dbReference type="Pfam" id="PF11026">
    <property type="entry name" value="DUF2721"/>
    <property type="match status" value="1"/>
</dbReference>
<keyword evidence="1" id="KW-1133">Transmembrane helix</keyword>
<dbReference type="EMBL" id="QGTJ01000008">
    <property type="protein sequence ID" value="PWV60133.1"/>
    <property type="molecule type" value="Genomic_DNA"/>
</dbReference>
<keyword evidence="1" id="KW-0472">Membrane</keyword>
<name>A0A317MSE2_9GAMM</name>
<feature type="transmembrane region" description="Helical" evidence="1">
    <location>
        <begin position="104"/>
        <end position="125"/>
    </location>
</feature>
<evidence type="ECO:0000313" key="3">
    <source>
        <dbReference type="Proteomes" id="UP000246569"/>
    </source>
</evidence>
<dbReference type="AlphaFoldDB" id="A0A317MSE2"/>
<keyword evidence="1" id="KW-0812">Transmembrane</keyword>
<evidence type="ECO:0000313" key="2">
    <source>
        <dbReference type="EMBL" id="PWV60133.1"/>
    </source>
</evidence>
<proteinExistence type="predicted"/>
<accession>A0A317MSE2</accession>
<dbReference type="Proteomes" id="UP000246569">
    <property type="component" value="Unassembled WGS sequence"/>
</dbReference>
<evidence type="ECO:0000256" key="1">
    <source>
        <dbReference type="SAM" id="Phobius"/>
    </source>
</evidence>
<gene>
    <name evidence="2" type="ORF">C7443_10862</name>
</gene>
<dbReference type="InterPro" id="IPR021279">
    <property type="entry name" value="DUF2721"/>
</dbReference>
<feature type="transmembrane region" description="Helical" evidence="1">
    <location>
        <begin position="73"/>
        <end position="92"/>
    </location>
</feature>
<comment type="caution">
    <text evidence="2">The sequence shown here is derived from an EMBL/GenBank/DDBJ whole genome shotgun (WGS) entry which is preliminary data.</text>
</comment>